<dbReference type="InterPro" id="IPR013785">
    <property type="entry name" value="Aldolase_TIM"/>
</dbReference>
<dbReference type="GO" id="GO:0004640">
    <property type="term" value="F:phosphoribosylanthranilate isomerase activity"/>
    <property type="evidence" value="ECO:0007669"/>
    <property type="project" value="UniProtKB-UniRule"/>
</dbReference>
<protein>
    <recommendedName>
        <fullName evidence="4 9">N-(5'-phosphoribosyl)anthranilate isomerase</fullName>
        <shortName evidence="9">PRAI</shortName>
        <ecNumber evidence="3 9">5.3.1.24</ecNumber>
    </recommendedName>
</protein>
<dbReference type="NCBIfam" id="NF002295">
    <property type="entry name" value="PRK01222.1-1"/>
    <property type="match status" value="1"/>
</dbReference>
<keyword evidence="5 9" id="KW-0028">Amino-acid biosynthesis</keyword>
<accession>A0A1X6ZK64</accession>
<feature type="domain" description="N-(5'phosphoribosyl) anthranilate isomerase (PRAI)" evidence="10">
    <location>
        <begin position="7"/>
        <end position="210"/>
    </location>
</feature>
<dbReference type="InterPro" id="IPR001240">
    <property type="entry name" value="PRAI_dom"/>
</dbReference>
<evidence type="ECO:0000256" key="5">
    <source>
        <dbReference type="ARBA" id="ARBA00022605"/>
    </source>
</evidence>
<dbReference type="AlphaFoldDB" id="A0A1X6ZK64"/>
<reference evidence="12" key="1">
    <citation type="submission" date="2017-03" db="EMBL/GenBank/DDBJ databases">
        <authorList>
            <person name="Rodrigo-Torres L."/>
            <person name="Arahal R.D."/>
            <person name="Lucena T."/>
        </authorList>
    </citation>
    <scope>NUCLEOTIDE SEQUENCE [LARGE SCALE GENOMIC DNA]</scope>
    <source>
        <strain evidence="12">CECT 8370</strain>
    </source>
</reference>
<evidence type="ECO:0000256" key="2">
    <source>
        <dbReference type="ARBA" id="ARBA00004664"/>
    </source>
</evidence>
<dbReference type="OrthoDB" id="9796196at2"/>
<dbReference type="UniPathway" id="UPA00035">
    <property type="reaction ID" value="UER00042"/>
</dbReference>
<comment type="catalytic activity">
    <reaction evidence="1 9">
        <text>N-(5-phospho-beta-D-ribosyl)anthranilate = 1-(2-carboxyphenylamino)-1-deoxy-D-ribulose 5-phosphate</text>
        <dbReference type="Rhea" id="RHEA:21540"/>
        <dbReference type="ChEBI" id="CHEBI:18277"/>
        <dbReference type="ChEBI" id="CHEBI:58613"/>
        <dbReference type="EC" id="5.3.1.24"/>
    </reaction>
</comment>
<dbReference type="Gene3D" id="3.20.20.70">
    <property type="entry name" value="Aldolase class I"/>
    <property type="match status" value="1"/>
</dbReference>
<dbReference type="PANTHER" id="PTHR42894:SF1">
    <property type="entry name" value="N-(5'-PHOSPHORIBOSYL)ANTHRANILATE ISOMERASE"/>
    <property type="match status" value="1"/>
</dbReference>
<evidence type="ECO:0000313" key="11">
    <source>
        <dbReference type="EMBL" id="SLN53868.1"/>
    </source>
</evidence>
<dbReference type="HAMAP" id="MF_00135">
    <property type="entry name" value="PRAI"/>
    <property type="match status" value="1"/>
</dbReference>
<dbReference type="Pfam" id="PF00697">
    <property type="entry name" value="PRAI"/>
    <property type="match status" value="1"/>
</dbReference>
<dbReference type="Proteomes" id="UP000194012">
    <property type="component" value="Unassembled WGS sequence"/>
</dbReference>
<proteinExistence type="inferred from homology"/>
<organism evidence="11 12">
    <name type="scientific">Roseovarius gaetbuli</name>
    <dbReference type="NCBI Taxonomy" id="1356575"/>
    <lineage>
        <taxon>Bacteria</taxon>
        <taxon>Pseudomonadati</taxon>
        <taxon>Pseudomonadota</taxon>
        <taxon>Alphaproteobacteria</taxon>
        <taxon>Rhodobacterales</taxon>
        <taxon>Roseobacteraceae</taxon>
        <taxon>Roseovarius</taxon>
    </lineage>
</organism>
<evidence type="ECO:0000256" key="6">
    <source>
        <dbReference type="ARBA" id="ARBA00022822"/>
    </source>
</evidence>
<gene>
    <name evidence="9 11" type="primary">trpF</name>
    <name evidence="11" type="ORF">ROG8370_02425</name>
</gene>
<evidence type="ECO:0000256" key="1">
    <source>
        <dbReference type="ARBA" id="ARBA00001164"/>
    </source>
</evidence>
<dbReference type="InterPro" id="IPR044643">
    <property type="entry name" value="TrpF_fam"/>
</dbReference>
<dbReference type="GO" id="GO:0000162">
    <property type="term" value="P:L-tryptophan biosynthetic process"/>
    <property type="evidence" value="ECO:0007669"/>
    <property type="project" value="UniProtKB-UniRule"/>
</dbReference>
<evidence type="ECO:0000256" key="8">
    <source>
        <dbReference type="ARBA" id="ARBA00023235"/>
    </source>
</evidence>
<dbReference type="InterPro" id="IPR011060">
    <property type="entry name" value="RibuloseP-bd_barrel"/>
</dbReference>
<dbReference type="RefSeq" id="WP_085827401.1">
    <property type="nucleotide sequence ID" value="NZ_FWFJ01000023.1"/>
</dbReference>
<name>A0A1X6ZK64_9RHOB</name>
<keyword evidence="7 9" id="KW-0057">Aromatic amino acid biosynthesis</keyword>
<evidence type="ECO:0000256" key="7">
    <source>
        <dbReference type="ARBA" id="ARBA00023141"/>
    </source>
</evidence>
<keyword evidence="6 9" id="KW-0822">Tryptophan biosynthesis</keyword>
<dbReference type="CDD" id="cd00405">
    <property type="entry name" value="PRAI"/>
    <property type="match status" value="1"/>
</dbReference>
<dbReference type="EMBL" id="FWFJ01000023">
    <property type="protein sequence ID" value="SLN53868.1"/>
    <property type="molecule type" value="Genomic_DNA"/>
</dbReference>
<comment type="similarity">
    <text evidence="9">Belongs to the TrpF family.</text>
</comment>
<dbReference type="EC" id="5.3.1.24" evidence="3 9"/>
<keyword evidence="12" id="KW-1185">Reference proteome</keyword>
<evidence type="ECO:0000256" key="4">
    <source>
        <dbReference type="ARBA" id="ARBA00022272"/>
    </source>
</evidence>
<sequence length="215" mass="22394">MAKDIRVKICGLTAARDVSAAVAAGASYVGFVFFEKSPRNLGLEQAAALALPVPPGVAKVALTVDADDAALDALTAAVPLDFLQLHGHETPERVREIKARYGLPVIKAIGVAEADDLAQIAIYARVADQLLIDAKPPKGATRPGGNALAFDWTLIAGRRWTLPWLLAGGLVPENVAEAIKLTGARQLDVSSGVESAPGVKDPALIRAFIEAATCS</sequence>
<dbReference type="PANTHER" id="PTHR42894">
    <property type="entry name" value="N-(5'-PHOSPHORIBOSYL)ANTHRANILATE ISOMERASE"/>
    <property type="match status" value="1"/>
</dbReference>
<dbReference type="SUPFAM" id="SSF51366">
    <property type="entry name" value="Ribulose-phoshate binding barrel"/>
    <property type="match status" value="1"/>
</dbReference>
<comment type="pathway">
    <text evidence="2 9">Amino-acid biosynthesis; L-tryptophan biosynthesis; L-tryptophan from chorismate: step 3/5.</text>
</comment>
<evidence type="ECO:0000313" key="12">
    <source>
        <dbReference type="Proteomes" id="UP000194012"/>
    </source>
</evidence>
<keyword evidence="8 9" id="KW-0413">Isomerase</keyword>
<evidence type="ECO:0000256" key="9">
    <source>
        <dbReference type="HAMAP-Rule" id="MF_00135"/>
    </source>
</evidence>
<evidence type="ECO:0000259" key="10">
    <source>
        <dbReference type="Pfam" id="PF00697"/>
    </source>
</evidence>
<evidence type="ECO:0000256" key="3">
    <source>
        <dbReference type="ARBA" id="ARBA00012572"/>
    </source>
</evidence>